<comment type="caution">
    <text evidence="1">The sequence shown here is derived from an EMBL/GenBank/DDBJ whole genome shotgun (WGS) entry which is preliminary data.</text>
</comment>
<dbReference type="Gene3D" id="2.160.20.10">
    <property type="entry name" value="Single-stranded right-handed beta-helix, Pectin lyase-like"/>
    <property type="match status" value="1"/>
</dbReference>
<reference evidence="1 2" key="1">
    <citation type="submission" date="2018-06" db="EMBL/GenBank/DDBJ databases">
        <title>Noncontiguous genome sequence of Ruminococcaceae bacterium ASD2818.</title>
        <authorList>
            <person name="Chaplin A.V."/>
            <person name="Sokolova S.R."/>
            <person name="Kochetkova T.O."/>
            <person name="Goltsov A.Y."/>
            <person name="Trofimov D.Y."/>
            <person name="Efimov B.A."/>
        </authorList>
    </citation>
    <scope>NUCLEOTIDE SEQUENCE [LARGE SCALE GENOMIC DNA]</scope>
    <source>
        <strain evidence="1 2">ASD2818</strain>
    </source>
</reference>
<proteinExistence type="predicted"/>
<name>A0A328UEX2_9FIRM</name>
<dbReference type="RefSeq" id="WP_112331332.1">
    <property type="nucleotide sequence ID" value="NZ_QLYR01000001.1"/>
</dbReference>
<protein>
    <submittedName>
        <fullName evidence="1">DUF3737 domain-containing protein</fullName>
    </submittedName>
</protein>
<sequence>MKIIGKTFDEERALYHQQDSTIQNCTFAGPADGESALKEARNITVLDCEFALRYPFWHVDTGTIKNCRMTETCRAALWYDRRLELTHCDLKGIKALRECSDIFLRDCQIDSAEFGWQCNVIEMDRCTLNSEYAFLHSDNLEIDELTMQGKYSFQYVQSAMLRHCRLHTKDAFWHSKNVTVVDSVVQGEYLGWYSEGLTLINCHIIGTQPLCYCKNLKLVNCTMEQADLAFEYSDVEADVIGEILSVKNPHSGHIVADSIGEIINEDSVIETECKVELRKSSNDTKIEKESA</sequence>
<dbReference type="InterPro" id="IPR022208">
    <property type="entry name" value="DUF3737"/>
</dbReference>
<dbReference type="Pfam" id="PF12541">
    <property type="entry name" value="DUF3737"/>
    <property type="match status" value="1"/>
</dbReference>
<evidence type="ECO:0000313" key="2">
    <source>
        <dbReference type="Proteomes" id="UP000249377"/>
    </source>
</evidence>
<keyword evidence="2" id="KW-1185">Reference proteome</keyword>
<dbReference type="InterPro" id="IPR011050">
    <property type="entry name" value="Pectin_lyase_fold/virulence"/>
</dbReference>
<organism evidence="1 2">
    <name type="scientific">Hydrogeniiclostridium mannosilyticum</name>
    <dbReference type="NCBI Taxonomy" id="2764322"/>
    <lineage>
        <taxon>Bacteria</taxon>
        <taxon>Bacillati</taxon>
        <taxon>Bacillota</taxon>
        <taxon>Clostridia</taxon>
        <taxon>Eubacteriales</taxon>
        <taxon>Acutalibacteraceae</taxon>
        <taxon>Hydrogeniiclostridium</taxon>
    </lineage>
</organism>
<dbReference type="EMBL" id="QLYR01000001">
    <property type="protein sequence ID" value="RAQ30136.1"/>
    <property type="molecule type" value="Genomic_DNA"/>
</dbReference>
<accession>A0A328UEX2</accession>
<dbReference type="Proteomes" id="UP000249377">
    <property type="component" value="Unassembled WGS sequence"/>
</dbReference>
<dbReference type="InterPro" id="IPR012334">
    <property type="entry name" value="Pectin_lyas_fold"/>
</dbReference>
<gene>
    <name evidence="1" type="ORF">DPQ25_01085</name>
</gene>
<evidence type="ECO:0000313" key="1">
    <source>
        <dbReference type="EMBL" id="RAQ30136.1"/>
    </source>
</evidence>
<dbReference type="SUPFAM" id="SSF51126">
    <property type="entry name" value="Pectin lyase-like"/>
    <property type="match status" value="1"/>
</dbReference>
<dbReference type="AlphaFoldDB" id="A0A328UEX2"/>